<dbReference type="Pfam" id="PF00144">
    <property type="entry name" value="Beta-lactamase"/>
    <property type="match status" value="1"/>
</dbReference>
<dbReference type="InterPro" id="IPR001466">
    <property type="entry name" value="Beta-lactam-related"/>
</dbReference>
<evidence type="ECO:0000313" key="3">
    <source>
        <dbReference type="Proteomes" id="UP000236151"/>
    </source>
</evidence>
<dbReference type="Gene3D" id="3.40.710.10">
    <property type="entry name" value="DD-peptidase/beta-lactamase superfamily"/>
    <property type="match status" value="1"/>
</dbReference>
<dbReference type="InterPro" id="IPR050789">
    <property type="entry name" value="Diverse_Enzym_Activities"/>
</dbReference>
<reference evidence="2 3" key="1">
    <citation type="submission" date="2017-06" db="EMBL/GenBank/DDBJ databases">
        <title>Investigating the central metabolism of Clostridium thermosuccinogenes.</title>
        <authorList>
            <person name="Koendjbiharie J.G."/>
            <person name="van Kranenburg R."/>
        </authorList>
    </citation>
    <scope>NUCLEOTIDE SEQUENCE [LARGE SCALE GENOMIC DNA]</scope>
    <source>
        <strain evidence="2 3">DSM 5806</strain>
    </source>
</reference>
<keyword evidence="3" id="KW-1185">Reference proteome</keyword>
<evidence type="ECO:0000259" key="1">
    <source>
        <dbReference type="Pfam" id="PF00144"/>
    </source>
</evidence>
<feature type="domain" description="Beta-lactamase-related" evidence="1">
    <location>
        <begin position="42"/>
        <end position="309"/>
    </location>
</feature>
<protein>
    <submittedName>
        <fullName evidence="2">Serine hydrolase</fullName>
    </submittedName>
</protein>
<dbReference type="SUPFAM" id="SSF56601">
    <property type="entry name" value="beta-lactamase/transpeptidase-like"/>
    <property type="match status" value="1"/>
</dbReference>
<accession>A0A2K2EZH0</accession>
<name>A0A2K2EZH0_9CLOT</name>
<dbReference type="PANTHER" id="PTHR43283">
    <property type="entry name" value="BETA-LACTAMASE-RELATED"/>
    <property type="match status" value="1"/>
</dbReference>
<sequence length="328" mass="37122">MISMELYEYVKETYPNICQISASRDGEVFCRETWNGYSFANKVHAASVTKSIIGLLIGIAIEKRLIESENAKVLDFFSNYSIKRGERTIQEITLHHLLTMTAPYKFKSEPWTKVCTSENWTKEVLDLLGGRKGLTGDFKYSTLGIQILSAIITKVSQMPTIEFANKYLFEPLGIERRQSISVHSKEEHIEFVTSKSPKKAVWYCDSSGIASAGFGLCLSADEMLKIGQMCLDKGIYGYKRVVSAEWIERMLSPKVSCGEKFGYMKYGYLWWIVDEEKQIFSAIGDGGNIIYINGAKNIVVSITSTFKPLVFDRIEFIQKHIEPLAGVQ</sequence>
<dbReference type="OrthoDB" id="9773047at2"/>
<dbReference type="EMBL" id="NIOJ01000118">
    <property type="protein sequence ID" value="PNT91933.1"/>
    <property type="molecule type" value="Genomic_DNA"/>
</dbReference>
<dbReference type="Proteomes" id="UP000236151">
    <property type="component" value="Unassembled WGS sequence"/>
</dbReference>
<organism evidence="2 3">
    <name type="scientific">Clostridium thermosuccinogenes</name>
    <dbReference type="NCBI Taxonomy" id="84032"/>
    <lineage>
        <taxon>Bacteria</taxon>
        <taxon>Bacillati</taxon>
        <taxon>Bacillota</taxon>
        <taxon>Clostridia</taxon>
        <taxon>Eubacteriales</taxon>
        <taxon>Clostridiaceae</taxon>
        <taxon>Clostridium</taxon>
    </lineage>
</organism>
<dbReference type="GO" id="GO:0016787">
    <property type="term" value="F:hydrolase activity"/>
    <property type="evidence" value="ECO:0007669"/>
    <property type="project" value="UniProtKB-KW"/>
</dbReference>
<dbReference type="PANTHER" id="PTHR43283:SF7">
    <property type="entry name" value="BETA-LACTAMASE-RELATED DOMAIN-CONTAINING PROTEIN"/>
    <property type="match status" value="1"/>
</dbReference>
<evidence type="ECO:0000313" key="2">
    <source>
        <dbReference type="EMBL" id="PNT91933.1"/>
    </source>
</evidence>
<dbReference type="KEGG" id="cthd:CDO33_12645"/>
<comment type="caution">
    <text evidence="2">The sequence shown here is derived from an EMBL/GenBank/DDBJ whole genome shotgun (WGS) entry which is preliminary data.</text>
</comment>
<gene>
    <name evidence="2" type="ORF">CDQ84_19000</name>
</gene>
<keyword evidence="2" id="KW-0378">Hydrolase</keyword>
<proteinExistence type="predicted"/>
<dbReference type="AlphaFoldDB" id="A0A2K2EZH0"/>
<dbReference type="InterPro" id="IPR012338">
    <property type="entry name" value="Beta-lactam/transpept-like"/>
</dbReference>